<protein>
    <submittedName>
        <fullName evidence="1">Uncharacterized protein</fullName>
    </submittedName>
</protein>
<name>A0ACC3A594_9EURO</name>
<dbReference type="Proteomes" id="UP001172386">
    <property type="component" value="Unassembled WGS sequence"/>
</dbReference>
<reference evidence="1" key="1">
    <citation type="submission" date="2022-10" db="EMBL/GenBank/DDBJ databases">
        <title>Culturing micro-colonial fungi from biological soil crusts in the Mojave desert and describing Neophaeococcomyces mojavensis, and introducing the new genera and species Taxawa tesnikishii.</title>
        <authorList>
            <person name="Kurbessoian T."/>
            <person name="Stajich J.E."/>
        </authorList>
    </citation>
    <scope>NUCLEOTIDE SEQUENCE</scope>
    <source>
        <strain evidence="1">JES_112</strain>
    </source>
</reference>
<sequence length="285" mass="31946">MTSSNQPTEPEWLAKPSGDCCLKGHIHTGNPKGDFEWIADIETYISRPTPENANGHIVLYYPDVFGMFTNGLLIMDEMANAGYLVLGLDYFQGDPIYLHRTSLKTPKPDFDFDAWKAKYHEFAQANVPRWIDAVKQKYGKPTTGYACVGYCFGAPYVCNSLTSKPGQSPPCDVGAFAHPAFLKEHHFADLQRPLFLSCAETDHTFSTEARNKAIDMLSQAKKPYHLQLFSGVAHGFALRCNLDVPYERWVKEASLRGIIEYFDFWLGAGDKDKAQGTKLGAREDT</sequence>
<dbReference type="EMBL" id="JAPDRQ010000093">
    <property type="protein sequence ID" value="KAJ9655592.1"/>
    <property type="molecule type" value="Genomic_DNA"/>
</dbReference>
<evidence type="ECO:0000313" key="1">
    <source>
        <dbReference type="EMBL" id="KAJ9655592.1"/>
    </source>
</evidence>
<proteinExistence type="predicted"/>
<evidence type="ECO:0000313" key="2">
    <source>
        <dbReference type="Proteomes" id="UP001172386"/>
    </source>
</evidence>
<accession>A0ACC3A594</accession>
<gene>
    <name evidence="1" type="ORF">H2198_005593</name>
</gene>
<comment type="caution">
    <text evidence="1">The sequence shown here is derived from an EMBL/GenBank/DDBJ whole genome shotgun (WGS) entry which is preliminary data.</text>
</comment>
<keyword evidence="2" id="KW-1185">Reference proteome</keyword>
<organism evidence="1 2">
    <name type="scientific">Neophaeococcomyces mojaviensis</name>
    <dbReference type="NCBI Taxonomy" id="3383035"/>
    <lineage>
        <taxon>Eukaryota</taxon>
        <taxon>Fungi</taxon>
        <taxon>Dikarya</taxon>
        <taxon>Ascomycota</taxon>
        <taxon>Pezizomycotina</taxon>
        <taxon>Eurotiomycetes</taxon>
        <taxon>Chaetothyriomycetidae</taxon>
        <taxon>Chaetothyriales</taxon>
        <taxon>Chaetothyriales incertae sedis</taxon>
        <taxon>Neophaeococcomyces</taxon>
    </lineage>
</organism>